<name>A0ABQ9V1V9_SAGOE</name>
<keyword evidence="3" id="KW-1185">Reference proteome</keyword>
<evidence type="ECO:0000313" key="2">
    <source>
        <dbReference type="EMBL" id="KAK2103231.1"/>
    </source>
</evidence>
<organism evidence="2 3">
    <name type="scientific">Saguinus oedipus</name>
    <name type="common">Cotton-top tamarin</name>
    <name type="synonym">Oedipomidas oedipus</name>
    <dbReference type="NCBI Taxonomy" id="9490"/>
    <lineage>
        <taxon>Eukaryota</taxon>
        <taxon>Metazoa</taxon>
        <taxon>Chordata</taxon>
        <taxon>Craniata</taxon>
        <taxon>Vertebrata</taxon>
        <taxon>Euteleostomi</taxon>
        <taxon>Mammalia</taxon>
        <taxon>Eutheria</taxon>
        <taxon>Euarchontoglires</taxon>
        <taxon>Primates</taxon>
        <taxon>Haplorrhini</taxon>
        <taxon>Platyrrhini</taxon>
        <taxon>Cebidae</taxon>
        <taxon>Callitrichinae</taxon>
        <taxon>Saguinus</taxon>
    </lineage>
</organism>
<feature type="region of interest" description="Disordered" evidence="1">
    <location>
        <begin position="23"/>
        <end position="55"/>
    </location>
</feature>
<feature type="compositionally biased region" description="Basic and acidic residues" evidence="1">
    <location>
        <begin position="27"/>
        <end position="45"/>
    </location>
</feature>
<evidence type="ECO:0000256" key="1">
    <source>
        <dbReference type="SAM" id="MobiDB-lite"/>
    </source>
</evidence>
<feature type="non-terminal residue" evidence="2">
    <location>
        <position position="1"/>
    </location>
</feature>
<gene>
    <name evidence="2" type="ORF">P7K49_017087</name>
</gene>
<feature type="non-terminal residue" evidence="2">
    <location>
        <position position="55"/>
    </location>
</feature>
<accession>A0ABQ9V1V9</accession>
<comment type="caution">
    <text evidence="2">The sequence shown here is derived from an EMBL/GenBank/DDBJ whole genome shotgun (WGS) entry which is preliminary data.</text>
</comment>
<dbReference type="Proteomes" id="UP001266305">
    <property type="component" value="Unassembled WGS sequence"/>
</dbReference>
<dbReference type="EMBL" id="JASSZA010000008">
    <property type="protein sequence ID" value="KAK2103231.1"/>
    <property type="molecule type" value="Genomic_DNA"/>
</dbReference>
<sequence length="55" mass="6433">HKLHKSPDRKRITVRKAAWLAFPNSDEETKRKPPTADRVEGEQRKRGLSTPRLNE</sequence>
<evidence type="ECO:0000313" key="3">
    <source>
        <dbReference type="Proteomes" id="UP001266305"/>
    </source>
</evidence>
<reference evidence="2 3" key="1">
    <citation type="submission" date="2023-05" db="EMBL/GenBank/DDBJ databases">
        <title>B98-5 Cell Line De Novo Hybrid Assembly: An Optical Mapping Approach.</title>
        <authorList>
            <person name="Kananen K."/>
            <person name="Auerbach J.A."/>
            <person name="Kautto E."/>
            <person name="Blachly J.S."/>
        </authorList>
    </citation>
    <scope>NUCLEOTIDE SEQUENCE [LARGE SCALE GENOMIC DNA]</scope>
    <source>
        <strain evidence="2">B95-8</strain>
        <tissue evidence="2">Cell line</tissue>
    </source>
</reference>
<proteinExistence type="predicted"/>
<protein>
    <submittedName>
        <fullName evidence="2">Uncharacterized protein</fullName>
    </submittedName>
</protein>